<comment type="caution">
    <text evidence="1">The sequence shown here is derived from an EMBL/GenBank/DDBJ whole genome shotgun (WGS) entry which is preliminary data.</text>
</comment>
<sequence>MDDRIGSFARNIFLPYPVFITVLSVVCHHVERGLIVDLMMQFRIEVVEIKTFTTVRCFVYPFLQFPHEQIGIGASGRKGERGFILYNRTLHTEFRGKQTCGNRATEFLFVAVFGIDIDDRRKPSPKTGRKSGFI</sequence>
<evidence type="ECO:0000313" key="1">
    <source>
        <dbReference type="EMBL" id="MPN18647.1"/>
    </source>
</evidence>
<proteinExistence type="predicted"/>
<accession>A0A645FW12</accession>
<protein>
    <submittedName>
        <fullName evidence="1">Uncharacterized protein</fullName>
    </submittedName>
</protein>
<reference evidence="1" key="1">
    <citation type="submission" date="2019-08" db="EMBL/GenBank/DDBJ databases">
        <authorList>
            <person name="Kucharzyk K."/>
            <person name="Murdoch R.W."/>
            <person name="Higgins S."/>
            <person name="Loffler F."/>
        </authorList>
    </citation>
    <scope>NUCLEOTIDE SEQUENCE</scope>
</reference>
<name>A0A645FW12_9ZZZZ</name>
<gene>
    <name evidence="1" type="ORF">SDC9_166008</name>
</gene>
<organism evidence="1">
    <name type="scientific">bioreactor metagenome</name>
    <dbReference type="NCBI Taxonomy" id="1076179"/>
    <lineage>
        <taxon>unclassified sequences</taxon>
        <taxon>metagenomes</taxon>
        <taxon>ecological metagenomes</taxon>
    </lineage>
</organism>
<dbReference type="EMBL" id="VSSQ01066022">
    <property type="protein sequence ID" value="MPN18647.1"/>
    <property type="molecule type" value="Genomic_DNA"/>
</dbReference>
<dbReference type="AlphaFoldDB" id="A0A645FW12"/>